<dbReference type="EMBL" id="CP065425">
    <property type="protein sequence ID" value="QQZ08498.1"/>
    <property type="molecule type" value="Genomic_DNA"/>
</dbReference>
<reference evidence="7 8" key="1">
    <citation type="submission" date="2020-11" db="EMBL/GenBank/DDBJ databases">
        <title>Taxonomic evaluation of the Bacillus sporothermodurans group of bacteria based on whole genome sequences.</title>
        <authorList>
            <person name="Fiedler G."/>
            <person name="Herbstmann A.-D."/>
            <person name="Doll E."/>
            <person name="Wenning M."/>
            <person name="Brinks E."/>
            <person name="Kabisch J."/>
            <person name="Breitenwieser F."/>
            <person name="Lappann M."/>
            <person name="Boehnlein C."/>
            <person name="Franz C."/>
        </authorList>
    </citation>
    <scope>NUCLEOTIDE SEQUENCE [LARGE SCALE GENOMIC DNA]</scope>
    <source>
        <strain evidence="7 8">JCM 19841</strain>
    </source>
</reference>
<proteinExistence type="inferred from homology"/>
<comment type="similarity">
    <text evidence="1">Belongs to the sigma-70 factor family. ECF subfamily.</text>
</comment>
<feature type="domain" description="RNA polymerase sigma factor 70 region 4 type 2" evidence="6">
    <location>
        <begin position="129"/>
        <end position="172"/>
    </location>
</feature>
<keyword evidence="4" id="KW-0804">Transcription</keyword>
<dbReference type="InterPro" id="IPR039425">
    <property type="entry name" value="RNA_pol_sigma-70-like"/>
</dbReference>
<dbReference type="Gene3D" id="1.10.10.10">
    <property type="entry name" value="Winged helix-like DNA-binding domain superfamily/Winged helix DNA-binding domain"/>
    <property type="match status" value="1"/>
</dbReference>
<dbReference type="CDD" id="cd06171">
    <property type="entry name" value="Sigma70_r4"/>
    <property type="match status" value="1"/>
</dbReference>
<evidence type="ECO:0000259" key="5">
    <source>
        <dbReference type="Pfam" id="PF04542"/>
    </source>
</evidence>
<dbReference type="Gene3D" id="1.10.1740.10">
    <property type="match status" value="1"/>
</dbReference>
<protein>
    <submittedName>
        <fullName evidence="7">Sigma-70 family RNA polymerase sigma factor</fullName>
    </submittedName>
</protein>
<gene>
    <name evidence="7" type="ORF">I5776_15720</name>
</gene>
<accession>A0ABX7DYE5</accession>
<dbReference type="PANTHER" id="PTHR43133:SF60">
    <property type="entry name" value="RNA POLYMERASE SIGMA FACTOR SIGV"/>
    <property type="match status" value="1"/>
</dbReference>
<dbReference type="SUPFAM" id="SSF88946">
    <property type="entry name" value="Sigma2 domain of RNA polymerase sigma factors"/>
    <property type="match status" value="1"/>
</dbReference>
<evidence type="ECO:0000313" key="7">
    <source>
        <dbReference type="EMBL" id="QQZ08498.1"/>
    </source>
</evidence>
<dbReference type="Pfam" id="PF08281">
    <property type="entry name" value="Sigma70_r4_2"/>
    <property type="match status" value="1"/>
</dbReference>
<dbReference type="SUPFAM" id="SSF88659">
    <property type="entry name" value="Sigma3 and sigma4 domains of RNA polymerase sigma factors"/>
    <property type="match status" value="1"/>
</dbReference>
<keyword evidence="2" id="KW-0805">Transcription regulation</keyword>
<keyword evidence="8" id="KW-1185">Reference proteome</keyword>
<evidence type="ECO:0000256" key="4">
    <source>
        <dbReference type="ARBA" id="ARBA00023163"/>
    </source>
</evidence>
<organism evidence="7 8">
    <name type="scientific">Heyndrickxia vini</name>
    <dbReference type="NCBI Taxonomy" id="1476025"/>
    <lineage>
        <taxon>Bacteria</taxon>
        <taxon>Bacillati</taxon>
        <taxon>Bacillota</taxon>
        <taxon>Bacilli</taxon>
        <taxon>Bacillales</taxon>
        <taxon>Bacillaceae</taxon>
        <taxon>Heyndrickxia</taxon>
    </lineage>
</organism>
<dbReference type="InterPro" id="IPR036388">
    <property type="entry name" value="WH-like_DNA-bd_sf"/>
</dbReference>
<dbReference type="PANTHER" id="PTHR43133">
    <property type="entry name" value="RNA POLYMERASE ECF-TYPE SIGMA FACTO"/>
    <property type="match status" value="1"/>
</dbReference>
<feature type="domain" description="RNA polymerase sigma-70 region 2" evidence="5">
    <location>
        <begin position="24"/>
        <end position="88"/>
    </location>
</feature>
<dbReference type="InterPro" id="IPR013249">
    <property type="entry name" value="RNA_pol_sigma70_r4_t2"/>
</dbReference>
<dbReference type="Pfam" id="PF04542">
    <property type="entry name" value="Sigma70_r2"/>
    <property type="match status" value="1"/>
</dbReference>
<dbReference type="RefSeq" id="WP_202777314.1">
    <property type="nucleotide sequence ID" value="NZ_CP065425.1"/>
</dbReference>
<sequence>MLEKKKCDEMEDNFVDREETIEWLMNEYGKSVVRLAYTFVKKEQLAEDIAQEVFIKCYRNLDTFRSESSYKTWIYRITVNLCKDKLRSWSFKNIILTEFISKNKIDNNTPESELLNMEKKKDLSIKVLTLPIKYREVIILYYYEELSYIQIADMLDISIQTIKSRLYRGRLLLKKMMEKGGRTDG</sequence>
<name>A0ABX7DYE5_9BACI</name>
<keyword evidence="3" id="KW-0731">Sigma factor</keyword>
<dbReference type="InterPro" id="IPR013324">
    <property type="entry name" value="RNA_pol_sigma_r3/r4-like"/>
</dbReference>
<dbReference type="InterPro" id="IPR014284">
    <property type="entry name" value="RNA_pol_sigma-70_dom"/>
</dbReference>
<evidence type="ECO:0000256" key="2">
    <source>
        <dbReference type="ARBA" id="ARBA00023015"/>
    </source>
</evidence>
<dbReference type="NCBIfam" id="TIGR02937">
    <property type="entry name" value="sigma70-ECF"/>
    <property type="match status" value="1"/>
</dbReference>
<evidence type="ECO:0000313" key="8">
    <source>
        <dbReference type="Proteomes" id="UP000595691"/>
    </source>
</evidence>
<dbReference type="InterPro" id="IPR013325">
    <property type="entry name" value="RNA_pol_sigma_r2"/>
</dbReference>
<dbReference type="Proteomes" id="UP000595691">
    <property type="component" value="Chromosome"/>
</dbReference>
<evidence type="ECO:0000256" key="3">
    <source>
        <dbReference type="ARBA" id="ARBA00023082"/>
    </source>
</evidence>
<evidence type="ECO:0000256" key="1">
    <source>
        <dbReference type="ARBA" id="ARBA00010641"/>
    </source>
</evidence>
<dbReference type="InterPro" id="IPR007627">
    <property type="entry name" value="RNA_pol_sigma70_r2"/>
</dbReference>
<evidence type="ECO:0000259" key="6">
    <source>
        <dbReference type="Pfam" id="PF08281"/>
    </source>
</evidence>